<organism evidence="1 2">
    <name type="scientific">Entomophthora muscae</name>
    <dbReference type="NCBI Taxonomy" id="34485"/>
    <lineage>
        <taxon>Eukaryota</taxon>
        <taxon>Fungi</taxon>
        <taxon>Fungi incertae sedis</taxon>
        <taxon>Zoopagomycota</taxon>
        <taxon>Entomophthoromycotina</taxon>
        <taxon>Entomophthoromycetes</taxon>
        <taxon>Entomophthorales</taxon>
        <taxon>Entomophthoraceae</taxon>
        <taxon>Entomophthora</taxon>
    </lineage>
</organism>
<evidence type="ECO:0000313" key="2">
    <source>
        <dbReference type="Proteomes" id="UP001165960"/>
    </source>
</evidence>
<protein>
    <submittedName>
        <fullName evidence="1">Biotin holocarboxylase synthetase</fullName>
        <ecNumber evidence="1">6.3.4.-</ecNumber>
    </submittedName>
</protein>
<name>A0ACC2TEP0_9FUNG</name>
<proteinExistence type="predicted"/>
<reference evidence="1" key="1">
    <citation type="submission" date="2022-04" db="EMBL/GenBank/DDBJ databases">
        <title>Genome of the entomopathogenic fungus Entomophthora muscae.</title>
        <authorList>
            <person name="Elya C."/>
            <person name="Lovett B.R."/>
            <person name="Lee E."/>
            <person name="Macias A.M."/>
            <person name="Hajek A.E."/>
            <person name="De Bivort B.L."/>
            <person name="Kasson M.T."/>
            <person name="De Fine Licht H.H."/>
            <person name="Stajich J.E."/>
        </authorList>
    </citation>
    <scope>NUCLEOTIDE SEQUENCE</scope>
    <source>
        <strain evidence="1">Berkeley</strain>
    </source>
</reference>
<keyword evidence="2" id="KW-1185">Reference proteome</keyword>
<dbReference type="EMBL" id="QTSX02002927">
    <property type="protein sequence ID" value="KAJ9073165.1"/>
    <property type="molecule type" value="Genomic_DNA"/>
</dbReference>
<gene>
    <name evidence="1" type="primary">BPL1_8</name>
    <name evidence="1" type="ORF">DSO57_1019385</name>
</gene>
<sequence>MTNTSLIVVPGGRASHYSEDLRGIANRNIIDYVRNGGNYLGFCAGSYYAANQVEFEVGDPELETVGPRPLSFFPGTCRGAAFPGFQYSSEAGAQAARIAAMHTGMVYPVYWNGGGAFINADNYKGVKVLARYRDISNSSRNAAVILTRFGQGRALLSAVHAEYVPTPDNRVLYNAITPYQTRIDNLVSIWLGLLRLELRQVNTHSKEPFVAHYRHDEF</sequence>
<dbReference type="Proteomes" id="UP001165960">
    <property type="component" value="Unassembled WGS sequence"/>
</dbReference>
<dbReference type="EC" id="6.3.4.-" evidence="1"/>
<accession>A0ACC2TEP0</accession>
<comment type="caution">
    <text evidence="1">The sequence shown here is derived from an EMBL/GenBank/DDBJ whole genome shotgun (WGS) entry which is preliminary data.</text>
</comment>
<keyword evidence="1" id="KW-0436">Ligase</keyword>
<evidence type="ECO:0000313" key="1">
    <source>
        <dbReference type="EMBL" id="KAJ9073165.1"/>
    </source>
</evidence>